<dbReference type="PROSITE" id="PS01124">
    <property type="entry name" value="HTH_ARAC_FAMILY_2"/>
    <property type="match status" value="1"/>
</dbReference>
<dbReference type="PANTHER" id="PTHR46796:SF13">
    <property type="entry name" value="HTH-TYPE TRANSCRIPTIONAL ACTIVATOR RHAS"/>
    <property type="match status" value="1"/>
</dbReference>
<dbReference type="STRING" id="207949.RED65_15833"/>
<evidence type="ECO:0000256" key="2">
    <source>
        <dbReference type="ARBA" id="ARBA00023125"/>
    </source>
</evidence>
<dbReference type="Pfam" id="PF12833">
    <property type="entry name" value="HTH_18"/>
    <property type="match status" value="1"/>
</dbReference>
<keyword evidence="6" id="KW-1185">Reference proteome</keyword>
<evidence type="ECO:0000256" key="1">
    <source>
        <dbReference type="ARBA" id="ARBA00023015"/>
    </source>
</evidence>
<dbReference type="RefSeq" id="WP_007018375.1">
    <property type="nucleotide sequence ID" value="NZ_CH724116.1"/>
</dbReference>
<dbReference type="HOGENOM" id="CLU_066193_1_2_6"/>
<feature type="domain" description="HTH araC/xylS-type" evidence="4">
    <location>
        <begin position="151"/>
        <end position="253"/>
    </location>
</feature>
<evidence type="ECO:0000256" key="3">
    <source>
        <dbReference type="ARBA" id="ARBA00023163"/>
    </source>
</evidence>
<keyword evidence="2" id="KW-0238">DNA-binding</keyword>
<dbReference type="AlphaFoldDB" id="Q1N240"/>
<reference evidence="5 6" key="1">
    <citation type="submission" date="2006-03" db="EMBL/GenBank/DDBJ databases">
        <authorList>
            <person name="Pinhassi J."/>
            <person name="Pedros-Alio C."/>
            <person name="Ferriera S."/>
            <person name="Johnson J."/>
            <person name="Kravitz S."/>
            <person name="Halpern A."/>
            <person name="Remington K."/>
            <person name="Beeson K."/>
            <person name="Tran B."/>
            <person name="Rogers Y.-H."/>
            <person name="Friedman R."/>
            <person name="Venter J.C."/>
        </authorList>
    </citation>
    <scope>NUCLEOTIDE SEQUENCE [LARGE SCALE GENOMIC DNA]</scope>
    <source>
        <strain evidence="5 6">RED65</strain>
    </source>
</reference>
<sequence length="257" mass="29019">MDKQGFHFQLSQPSGRLSAMIQGFWVASVDQAEAITKPLYSDAGSGIVLNLNGGVEIEGQSIPSGIIMLPTSMQAEHVCMQPGCLFVGIRFHPAIGYGVLGRHYIEPTLLAKEDDIFQLHSLHTSLKNEPDIQQYIPMLYEWAEQNLDFTDVIPQTLEKSLQYISQAASLSTLQSEVDVSQRQIERICKLWLGMTPKHYQRILRIRKAIECLRENPSANLADVAHDFGFSDQAHMTREFRTIARLTPKQVLQKKVIR</sequence>
<keyword evidence="1" id="KW-0805">Transcription regulation</keyword>
<comment type="caution">
    <text evidence="5">The sequence shown here is derived from an EMBL/GenBank/DDBJ whole genome shotgun (WGS) entry which is preliminary data.</text>
</comment>
<dbReference type="PANTHER" id="PTHR46796">
    <property type="entry name" value="HTH-TYPE TRANSCRIPTIONAL ACTIVATOR RHAS-RELATED"/>
    <property type="match status" value="1"/>
</dbReference>
<name>Q1N240_9GAMM</name>
<dbReference type="Proteomes" id="UP000004263">
    <property type="component" value="Unassembled WGS sequence"/>
</dbReference>
<dbReference type="SUPFAM" id="SSF46689">
    <property type="entry name" value="Homeodomain-like"/>
    <property type="match status" value="1"/>
</dbReference>
<dbReference type="GO" id="GO:0003700">
    <property type="term" value="F:DNA-binding transcription factor activity"/>
    <property type="evidence" value="ECO:0007669"/>
    <property type="project" value="InterPro"/>
</dbReference>
<dbReference type="Gene3D" id="1.10.10.60">
    <property type="entry name" value="Homeodomain-like"/>
    <property type="match status" value="1"/>
</dbReference>
<evidence type="ECO:0000313" key="5">
    <source>
        <dbReference type="EMBL" id="EAT12324.1"/>
    </source>
</evidence>
<evidence type="ECO:0000313" key="6">
    <source>
        <dbReference type="Proteomes" id="UP000004263"/>
    </source>
</evidence>
<dbReference type="InterPro" id="IPR018060">
    <property type="entry name" value="HTH_AraC"/>
</dbReference>
<accession>Q1N240</accession>
<dbReference type="GO" id="GO:0043565">
    <property type="term" value="F:sequence-specific DNA binding"/>
    <property type="evidence" value="ECO:0007669"/>
    <property type="project" value="InterPro"/>
</dbReference>
<proteinExistence type="predicted"/>
<organism evidence="5 6">
    <name type="scientific">Bermanella marisrubri</name>
    <dbReference type="NCBI Taxonomy" id="207949"/>
    <lineage>
        <taxon>Bacteria</taxon>
        <taxon>Pseudomonadati</taxon>
        <taxon>Pseudomonadota</taxon>
        <taxon>Gammaproteobacteria</taxon>
        <taxon>Oceanospirillales</taxon>
        <taxon>Oceanospirillaceae</taxon>
        <taxon>Bermanella</taxon>
    </lineage>
</organism>
<protein>
    <submittedName>
        <fullName evidence="5">Transcriptional regulator, AraC family protein</fullName>
    </submittedName>
</protein>
<dbReference type="SMART" id="SM00342">
    <property type="entry name" value="HTH_ARAC"/>
    <property type="match status" value="1"/>
</dbReference>
<gene>
    <name evidence="5" type="ORF">RED65_15833</name>
</gene>
<dbReference type="InterPro" id="IPR050204">
    <property type="entry name" value="AraC_XylS_family_regulators"/>
</dbReference>
<evidence type="ECO:0000259" key="4">
    <source>
        <dbReference type="PROSITE" id="PS01124"/>
    </source>
</evidence>
<keyword evidence="3" id="KW-0804">Transcription</keyword>
<dbReference type="InterPro" id="IPR009057">
    <property type="entry name" value="Homeodomain-like_sf"/>
</dbReference>
<dbReference type="EMBL" id="AAQH01000008">
    <property type="protein sequence ID" value="EAT12324.1"/>
    <property type="molecule type" value="Genomic_DNA"/>
</dbReference>